<dbReference type="AlphaFoldDB" id="A0A447KMB1"/>
<dbReference type="KEGG" id="sof:NCTC11214_00955"/>
<dbReference type="GO" id="GO:0005975">
    <property type="term" value="P:carbohydrate metabolic process"/>
    <property type="evidence" value="ECO:0007669"/>
    <property type="project" value="InterPro"/>
</dbReference>
<dbReference type="Proteomes" id="UP000281391">
    <property type="component" value="Chromosome"/>
</dbReference>
<keyword evidence="2 4" id="KW-0378">Hydrolase</keyword>
<evidence type="ECO:0000256" key="2">
    <source>
        <dbReference type="ARBA" id="ARBA00022801"/>
    </source>
</evidence>
<reference evidence="4 5" key="1">
    <citation type="submission" date="2018-12" db="EMBL/GenBank/DDBJ databases">
        <authorList>
            <consortium name="Pathogen Informatics"/>
        </authorList>
    </citation>
    <scope>NUCLEOTIDE SEQUENCE [LARGE SCALE GENOMIC DNA]</scope>
    <source>
        <strain evidence="4 5">NCTC11214</strain>
    </source>
</reference>
<organism evidence="4 5">
    <name type="scientific">Serratia odorifera</name>
    <dbReference type="NCBI Taxonomy" id="618"/>
    <lineage>
        <taxon>Bacteria</taxon>
        <taxon>Pseudomonadati</taxon>
        <taxon>Pseudomonadota</taxon>
        <taxon>Gammaproteobacteria</taxon>
        <taxon>Enterobacterales</taxon>
        <taxon>Yersiniaceae</taxon>
        <taxon>Serratia</taxon>
    </lineage>
</organism>
<dbReference type="Pfam" id="PF00933">
    <property type="entry name" value="Glyco_hydro_3"/>
    <property type="match status" value="1"/>
</dbReference>
<dbReference type="InterPro" id="IPR001764">
    <property type="entry name" value="Glyco_hydro_3_N"/>
</dbReference>
<dbReference type="Gene3D" id="3.20.20.300">
    <property type="entry name" value="Glycoside hydrolase, family 3, N-terminal domain"/>
    <property type="match status" value="1"/>
</dbReference>
<dbReference type="PANTHER" id="PTHR42715:SF10">
    <property type="entry name" value="BETA-GLUCOSIDASE"/>
    <property type="match status" value="1"/>
</dbReference>
<dbReference type="PANTHER" id="PTHR42715">
    <property type="entry name" value="BETA-GLUCOSIDASE"/>
    <property type="match status" value="1"/>
</dbReference>
<comment type="similarity">
    <text evidence="1">Belongs to the glycosyl hydrolase 3 family.</text>
</comment>
<evidence type="ECO:0000259" key="3">
    <source>
        <dbReference type="Pfam" id="PF00933"/>
    </source>
</evidence>
<gene>
    <name evidence="4" type="primary">bglB_3</name>
    <name evidence="4" type="ORF">NCTC11214_00955</name>
</gene>
<dbReference type="EMBL" id="LR134117">
    <property type="protein sequence ID" value="VDZ53118.1"/>
    <property type="molecule type" value="Genomic_DNA"/>
</dbReference>
<evidence type="ECO:0000313" key="5">
    <source>
        <dbReference type="Proteomes" id="UP000281391"/>
    </source>
</evidence>
<name>A0A447KMB1_SEROD</name>
<dbReference type="GO" id="GO:0008422">
    <property type="term" value="F:beta-glucosidase activity"/>
    <property type="evidence" value="ECO:0007669"/>
    <property type="project" value="UniProtKB-EC"/>
</dbReference>
<dbReference type="EC" id="3.2.1.21" evidence="4"/>
<sequence>MKNDFSATLATMTTEEKVALLTGQGLWRTAALPRLGIESLVMTDGTYGVRYSASQIDGGENWCITDFLSVVGQNAAESHQEAAGGSEALFSYSRPATCFPNGCSLGCSWDVDLAYRMGQALAHECQEMGVGILLGPGINIRRTPLAGRGYEYYAEDPLVSADIAAGLINGLQDEGVGASLKHFACNNSEYRRTEMDSQVGGACAAGKSTWPVSSVSLKKPIPGR</sequence>
<keyword evidence="4" id="KW-0326">Glycosidase</keyword>
<dbReference type="InterPro" id="IPR050288">
    <property type="entry name" value="Cellulose_deg_GH3"/>
</dbReference>
<accession>A0A447KMB1</accession>
<dbReference type="SUPFAM" id="SSF51445">
    <property type="entry name" value="(Trans)glycosidases"/>
    <property type="match status" value="1"/>
</dbReference>
<evidence type="ECO:0000313" key="4">
    <source>
        <dbReference type="EMBL" id="VDZ53118.1"/>
    </source>
</evidence>
<dbReference type="InterPro" id="IPR017853">
    <property type="entry name" value="GH"/>
</dbReference>
<protein>
    <submittedName>
        <fullName evidence="4">Thermostable beta-glucosidase B</fullName>
        <ecNumber evidence="4">3.2.1.21</ecNumber>
    </submittedName>
</protein>
<feature type="domain" description="Glycoside hydrolase family 3 N-terminal" evidence="3">
    <location>
        <begin position="94"/>
        <end position="186"/>
    </location>
</feature>
<evidence type="ECO:0000256" key="1">
    <source>
        <dbReference type="ARBA" id="ARBA00005336"/>
    </source>
</evidence>
<dbReference type="InterPro" id="IPR036962">
    <property type="entry name" value="Glyco_hydro_3_N_sf"/>
</dbReference>
<proteinExistence type="inferred from homology"/>